<comment type="caution">
    <text evidence="1">The sequence shown here is derived from an EMBL/GenBank/DDBJ whole genome shotgun (WGS) entry which is preliminary data.</text>
</comment>
<evidence type="ECO:0000313" key="1">
    <source>
        <dbReference type="EMBL" id="KKL87071.1"/>
    </source>
</evidence>
<dbReference type="AlphaFoldDB" id="A0A0F9G9H1"/>
<sequence>MNKHPICECEDGECLVCSGKCGAYSTTLLRRVDTDDQTGIRFCDDCVEDAIAAGVYAVFQGDN</sequence>
<accession>A0A0F9G9H1</accession>
<reference evidence="1" key="1">
    <citation type="journal article" date="2015" name="Nature">
        <title>Complex archaea that bridge the gap between prokaryotes and eukaryotes.</title>
        <authorList>
            <person name="Spang A."/>
            <person name="Saw J.H."/>
            <person name="Jorgensen S.L."/>
            <person name="Zaremba-Niedzwiedzka K."/>
            <person name="Martijn J."/>
            <person name="Lind A.E."/>
            <person name="van Eijk R."/>
            <person name="Schleper C."/>
            <person name="Guy L."/>
            <person name="Ettema T.J."/>
        </authorList>
    </citation>
    <scope>NUCLEOTIDE SEQUENCE</scope>
</reference>
<organism evidence="1">
    <name type="scientific">marine sediment metagenome</name>
    <dbReference type="NCBI Taxonomy" id="412755"/>
    <lineage>
        <taxon>unclassified sequences</taxon>
        <taxon>metagenomes</taxon>
        <taxon>ecological metagenomes</taxon>
    </lineage>
</organism>
<dbReference type="EMBL" id="LAZR01020935">
    <property type="protein sequence ID" value="KKL87071.1"/>
    <property type="molecule type" value="Genomic_DNA"/>
</dbReference>
<gene>
    <name evidence="1" type="ORF">LCGC14_1938360</name>
</gene>
<name>A0A0F9G9H1_9ZZZZ</name>
<proteinExistence type="predicted"/>
<protein>
    <submittedName>
        <fullName evidence="1">Uncharacterized protein</fullName>
    </submittedName>
</protein>